<keyword evidence="2" id="KW-1185">Reference proteome</keyword>
<dbReference type="Proteomes" id="UP000054538">
    <property type="component" value="Unassembled WGS sequence"/>
</dbReference>
<gene>
    <name evidence="1" type="ORF">PAXRUDRAFT_324193</name>
</gene>
<reference evidence="2" key="2">
    <citation type="submission" date="2015-01" db="EMBL/GenBank/DDBJ databases">
        <title>Evolutionary Origins and Diversification of the Mycorrhizal Mutualists.</title>
        <authorList>
            <consortium name="DOE Joint Genome Institute"/>
            <consortium name="Mycorrhizal Genomics Consortium"/>
            <person name="Kohler A."/>
            <person name="Kuo A."/>
            <person name="Nagy L.G."/>
            <person name="Floudas D."/>
            <person name="Copeland A."/>
            <person name="Barry K.W."/>
            <person name="Cichocki N."/>
            <person name="Veneault-Fourrey C."/>
            <person name="LaButti K."/>
            <person name="Lindquist E.A."/>
            <person name="Lipzen A."/>
            <person name="Lundell T."/>
            <person name="Morin E."/>
            <person name="Murat C."/>
            <person name="Riley R."/>
            <person name="Ohm R."/>
            <person name="Sun H."/>
            <person name="Tunlid A."/>
            <person name="Henrissat B."/>
            <person name="Grigoriev I.V."/>
            <person name="Hibbett D.S."/>
            <person name="Martin F."/>
        </authorList>
    </citation>
    <scope>NUCLEOTIDE SEQUENCE [LARGE SCALE GENOMIC DNA]</scope>
    <source>
        <strain evidence="2">Ve08.2h10</strain>
    </source>
</reference>
<evidence type="ECO:0000313" key="2">
    <source>
        <dbReference type="Proteomes" id="UP000054538"/>
    </source>
</evidence>
<organism evidence="1 2">
    <name type="scientific">Paxillus rubicundulus Ve08.2h10</name>
    <dbReference type="NCBI Taxonomy" id="930991"/>
    <lineage>
        <taxon>Eukaryota</taxon>
        <taxon>Fungi</taxon>
        <taxon>Dikarya</taxon>
        <taxon>Basidiomycota</taxon>
        <taxon>Agaricomycotina</taxon>
        <taxon>Agaricomycetes</taxon>
        <taxon>Agaricomycetidae</taxon>
        <taxon>Boletales</taxon>
        <taxon>Paxilineae</taxon>
        <taxon>Paxillaceae</taxon>
        <taxon>Paxillus</taxon>
    </lineage>
</organism>
<reference evidence="1 2" key="1">
    <citation type="submission" date="2014-04" db="EMBL/GenBank/DDBJ databases">
        <authorList>
            <consortium name="DOE Joint Genome Institute"/>
            <person name="Kuo A."/>
            <person name="Kohler A."/>
            <person name="Jargeat P."/>
            <person name="Nagy L.G."/>
            <person name="Floudas D."/>
            <person name="Copeland A."/>
            <person name="Barry K.W."/>
            <person name="Cichocki N."/>
            <person name="Veneault-Fourrey C."/>
            <person name="LaButti K."/>
            <person name="Lindquist E.A."/>
            <person name="Lipzen A."/>
            <person name="Lundell T."/>
            <person name="Morin E."/>
            <person name="Murat C."/>
            <person name="Sun H."/>
            <person name="Tunlid A."/>
            <person name="Henrissat B."/>
            <person name="Grigoriev I.V."/>
            <person name="Hibbett D.S."/>
            <person name="Martin F."/>
            <person name="Nordberg H.P."/>
            <person name="Cantor M.N."/>
            <person name="Hua S.X."/>
        </authorList>
    </citation>
    <scope>NUCLEOTIDE SEQUENCE [LARGE SCALE GENOMIC DNA]</scope>
    <source>
        <strain evidence="1 2">Ve08.2h10</strain>
    </source>
</reference>
<name>A0A0D0E9Z4_9AGAM</name>
<dbReference type="HOGENOM" id="CLU_1722949_0_0_1"/>
<proteinExistence type="predicted"/>
<evidence type="ECO:0000313" key="1">
    <source>
        <dbReference type="EMBL" id="KIK96205.1"/>
    </source>
</evidence>
<sequence>MQASCKGTEMPVNMVSGHKLALLALDTEVKSSQVALASVEGIHVMQGKGQRLLSGIPNVSNHRRECRKWLIGQLGKHPHLLRALGLSFGASVWWREREGIKDNRNGSHESCTQRERESIYKLLENKVREVTRLSINAKTSIFDYQTMFVKVQ</sequence>
<dbReference type="InParanoid" id="A0A0D0E9Z4"/>
<protein>
    <submittedName>
        <fullName evidence="1">Uncharacterized protein</fullName>
    </submittedName>
</protein>
<dbReference type="AlphaFoldDB" id="A0A0D0E9Z4"/>
<accession>A0A0D0E9Z4</accession>
<dbReference type="EMBL" id="KN824998">
    <property type="protein sequence ID" value="KIK96205.1"/>
    <property type="molecule type" value="Genomic_DNA"/>
</dbReference>